<dbReference type="AlphaFoldDB" id="A0A5P6AAG0"/>
<organism evidence="1">
    <name type="scientific">Raoultella planticola</name>
    <name type="common">Klebsiella planticola</name>
    <dbReference type="NCBI Taxonomy" id="575"/>
    <lineage>
        <taxon>Bacteria</taxon>
        <taxon>Pseudomonadati</taxon>
        <taxon>Pseudomonadota</taxon>
        <taxon>Gammaproteobacteria</taxon>
        <taxon>Enterobacterales</taxon>
        <taxon>Enterobacteriaceae</taxon>
        <taxon>Klebsiella/Raoultella group</taxon>
        <taxon>Raoultella</taxon>
    </lineage>
</organism>
<proteinExistence type="predicted"/>
<sequence>MFHEKIRDNGLPAVYRRTAILRALSVLFRLIAGITACRGEISEQSKAILDDDLGREGVGPDIASIVQHRRFPFMR</sequence>
<accession>A0A5P6AAG0</accession>
<gene>
    <name evidence="1" type="ORF">DMB90_20095</name>
</gene>
<reference evidence="1" key="1">
    <citation type="submission" date="2018-05" db="EMBL/GenBank/DDBJ databases">
        <title>Bacterial isolates from healthy term breastfed infants carrying antibiotic resistance genes.</title>
        <authorList>
            <person name="Casaburi G."/>
        </authorList>
    </citation>
    <scope>NUCLEOTIDE SEQUENCE [LARGE SCALE GENOMIC DNA]</scope>
    <source>
        <strain evidence="1">7084_4</strain>
    </source>
</reference>
<protein>
    <submittedName>
        <fullName evidence="1">Uncharacterized protein</fullName>
    </submittedName>
</protein>
<name>A0A5P6AAG0_RAOPL</name>
<dbReference type="EMBL" id="CP029752">
    <property type="protein sequence ID" value="QFG76948.1"/>
    <property type="molecule type" value="Genomic_DNA"/>
</dbReference>
<evidence type="ECO:0000313" key="1">
    <source>
        <dbReference type="EMBL" id="QFG76948.1"/>
    </source>
</evidence>